<organism evidence="3 5">
    <name type="scientific">Aeromonas taiwanensis</name>
    <dbReference type="NCBI Taxonomy" id="633417"/>
    <lineage>
        <taxon>Bacteria</taxon>
        <taxon>Pseudomonadati</taxon>
        <taxon>Pseudomonadota</taxon>
        <taxon>Gammaproteobacteria</taxon>
        <taxon>Aeromonadales</taxon>
        <taxon>Aeromonadaceae</taxon>
        <taxon>Aeromonas</taxon>
    </lineage>
</organism>
<gene>
    <name evidence="2" type="ORF">DRM93_17250</name>
    <name evidence="3" type="ORF">DRM94_17250</name>
</gene>
<proteinExistence type="predicted"/>
<evidence type="ECO:0000313" key="4">
    <source>
        <dbReference type="Proteomes" id="UP000297720"/>
    </source>
</evidence>
<dbReference type="Gene3D" id="2.40.10.220">
    <property type="entry name" value="predicted glycosyltransferase like domains"/>
    <property type="match status" value="1"/>
</dbReference>
<dbReference type="AlphaFoldDB" id="A0A5F0K757"/>
<accession>A0A5F0K757</accession>
<dbReference type="OrthoDB" id="5586887at2"/>
<evidence type="ECO:0000259" key="1">
    <source>
        <dbReference type="Pfam" id="PF07238"/>
    </source>
</evidence>
<dbReference type="InterPro" id="IPR012349">
    <property type="entry name" value="Split_barrel_FMN-bd"/>
</dbReference>
<dbReference type="InterPro" id="IPR009875">
    <property type="entry name" value="PilZ_domain"/>
</dbReference>
<dbReference type="Proteomes" id="UP000297720">
    <property type="component" value="Unassembled WGS sequence"/>
</dbReference>
<evidence type="ECO:0000313" key="5">
    <source>
        <dbReference type="Proteomes" id="UP000297914"/>
    </source>
</evidence>
<dbReference type="EMBL" id="QORK01000043">
    <property type="protein sequence ID" value="TFF76126.1"/>
    <property type="molecule type" value="Genomic_DNA"/>
</dbReference>
<keyword evidence="4" id="KW-1185">Reference proteome</keyword>
<dbReference type="Pfam" id="PF07238">
    <property type="entry name" value="PilZ"/>
    <property type="match status" value="1"/>
</dbReference>
<dbReference type="Gene3D" id="2.30.110.10">
    <property type="entry name" value="Electron Transport, Fmn-binding Protein, Chain A"/>
    <property type="match status" value="1"/>
</dbReference>
<dbReference type="SUPFAM" id="SSF141371">
    <property type="entry name" value="PilZ domain-like"/>
    <property type="match status" value="2"/>
</dbReference>
<name>A0A5F0K757_9GAMM</name>
<feature type="domain" description="PilZ" evidence="1">
    <location>
        <begin position="130"/>
        <end position="223"/>
    </location>
</feature>
<sequence length="249" mass="27790">MDERLAESIQQRLAAIKGSGQAIQGSDVLLYLQPASQAGIQVNLPTGKTKRLPAVLVGLDRQPYLYFTFHAINREDLLSYCKPGYRVHVSVICERGLGAMVHFDSVIELAGETPLLITTRVPKQVTINKIRRETRYPVNLTGWTTNGDTKIPIQLTDISFEGCAFKTSYLAPPLKMQHPIVLRFQPLEDGQDPLLLSGIICNQGKLLDNILYGVKFDQDGQRNSNTLFMNLEFNGQMMVSKTPDTDALR</sequence>
<protein>
    <submittedName>
        <fullName evidence="3">PilZ domain-containing protein</fullName>
    </submittedName>
</protein>
<dbReference type="GO" id="GO:0035438">
    <property type="term" value="F:cyclic-di-GMP binding"/>
    <property type="evidence" value="ECO:0007669"/>
    <property type="project" value="InterPro"/>
</dbReference>
<evidence type="ECO:0000313" key="3">
    <source>
        <dbReference type="EMBL" id="TFF76126.1"/>
    </source>
</evidence>
<reference evidence="3 5" key="1">
    <citation type="submission" date="2018-06" db="EMBL/GenBank/DDBJ databases">
        <title>Occurrence of a novel blaKPC-2- and qnrS2- harbouring IncP6 plasmid from Aeromonas taiwanensis isolates recovered from the river sediments.</title>
        <authorList>
            <person name="Zheng B."/>
            <person name="Yu X."/>
            <person name="Xiao Y."/>
        </authorList>
    </citation>
    <scope>NUCLEOTIDE SEQUENCE [LARGE SCALE GENOMIC DNA]</scope>
    <source>
        <strain evidence="2 4">1713</strain>
        <strain evidence="3 5">198</strain>
    </source>
</reference>
<comment type="caution">
    <text evidence="3">The sequence shown here is derived from an EMBL/GenBank/DDBJ whole genome shotgun (WGS) entry which is preliminary data.</text>
</comment>
<dbReference type="EMBL" id="QORL01000043">
    <property type="protein sequence ID" value="TFF72568.1"/>
    <property type="molecule type" value="Genomic_DNA"/>
</dbReference>
<dbReference type="Proteomes" id="UP000297914">
    <property type="component" value="Unassembled WGS sequence"/>
</dbReference>
<dbReference type="RefSeq" id="WP_134696758.1">
    <property type="nucleotide sequence ID" value="NZ_JAAKQZ010000020.1"/>
</dbReference>
<evidence type="ECO:0000313" key="2">
    <source>
        <dbReference type="EMBL" id="TFF72568.1"/>
    </source>
</evidence>